<feature type="compositionally biased region" description="Polar residues" evidence="1">
    <location>
        <begin position="2501"/>
        <end position="2510"/>
    </location>
</feature>
<comment type="caution">
    <text evidence="2">The sequence shown here is derived from an EMBL/GenBank/DDBJ whole genome shotgun (WGS) entry which is preliminary data.</text>
</comment>
<evidence type="ECO:0008006" key="4">
    <source>
        <dbReference type="Google" id="ProtNLM"/>
    </source>
</evidence>
<reference evidence="2 3" key="1">
    <citation type="submission" date="2024-04" db="EMBL/GenBank/DDBJ databases">
        <title>Tritrichomonas musculus Genome.</title>
        <authorList>
            <person name="Alves-Ferreira E."/>
            <person name="Grigg M."/>
            <person name="Lorenzi H."/>
            <person name="Galac M."/>
        </authorList>
    </citation>
    <scope>NUCLEOTIDE SEQUENCE [LARGE SCALE GENOMIC DNA]</scope>
    <source>
        <strain evidence="2 3">EAF2021</strain>
    </source>
</reference>
<keyword evidence="3" id="KW-1185">Reference proteome</keyword>
<evidence type="ECO:0000256" key="1">
    <source>
        <dbReference type="SAM" id="MobiDB-lite"/>
    </source>
</evidence>
<evidence type="ECO:0000313" key="2">
    <source>
        <dbReference type="EMBL" id="KAK8841392.1"/>
    </source>
</evidence>
<proteinExistence type="predicted"/>
<accession>A0ABR2H6M5</accession>
<name>A0ABR2H6M5_9EUKA</name>
<sequence length="3462" mass="408792">MDSNNPFENKNSFSTNSSVKLDVNSQNDSYKQSPTNSSNNFKQKATNYINFTSSSNHSNDFSPESIRISSNYTNRPSLNNPWNNSYQKSNDYSNLTSAFNHANDSLLESTRIFPNDTNQPSLNNLRNNSYQGVNDYSNLTSASYHENDSLLEPARISPNGTNQPSLNYPWNNFNRASAGNHVNLFSNPSQEATTIFNSSSPSKQPPSTSFHYDPLEFNGKYHSGELILLFILKEFFSKEDISKGLTIESFFEGDFFPTLITKVLKNGHEIPNLTLNSTDKSVIYRNHLISLLELYKETKIKIFIDQPFETAEEKARLLKLIITITCVENQDEVDSEFVFEICKKLFESNSIEIKYIDELLTKRSFLLLLNILIKKELPPNYNTKLNEDVDKKEFDDEVCKLIINSDFPPFIDYSFFEEKYKFFVLIQIHYLIRNCTEYGTCAIMKFLKFYDAKFANCENLTIKSFFNSKEFYFVQLVQLALNRGRTILPPRLHSKSKRKIQVKNKIALRFLNQQRPGLIDFNKNFNSTEYQTEILKKIITKVIYCIDQDDIFSICKEIFKSYQIELNSIDDLLTPNSLCILVQKLKNSFNSAYDDGPYCTNNDMKLFIDDSPIFYQDQYKFLVLVQIYLLLSNCNMLKINPIMKFFAYYKPKYFDNCIFMGTNAFFEDGYHFPLLVSVLFNKGKSILPPNSSIEYFEQNNKVALRFLYKKTNGKIDINQSIQTTQDKDKLLELIITKVIFDINPDKIFDNCKKLFNSFNITINSMNDLLTPKSFLQFLNILIYKEVIQIYSVTNFDIEVKEFCENAKIPYLFINSSFFQDSYRFLLLTQIHILLNSHINPIIDYLIYYFHYDFNDCLYMTIDQFFNSQIYFPILVDNLELPSRNLNFDKNGCNNRRALRYLINARPDIFDKKQFLETTQDKIKIMELILIISFVHYDIDLDSTFYICKDIFETYNIPINNKNDLLTKKSFLLFLYIIYEKQKPQDWQIDIERFDEIVNDFKERYRDDAIGIYHFFIKSFYFEGEYPFLILIQYYQILAINHLSYQNPIVKFLDWAGKQFNFGFLDDSCEAMRQGKYVTQLLNYSCEALLKDDLFISYFKSRVLNFMKEKKIKFQIDFSKEDKMELMECIATKVLFNINYYKIFNVCREIFQLCDIVLTNENELFTQNSILSLLNILEFRQIPEKVNSRHAFYLKICEFEYKGIPLFINNDFFEDKYIFLMYIQINEILKHYNLLDINQDEIFDKCKDLFEMHQIQFNDINDLLNQETFMSLYYILYDLKVPTEININRFYDQIALIKPALIDSTCFNDQKKILVFAKTNVLLNKFKENATNPILKFLHFYNEQSFADCLNSTIESFFNDQYHFPLLVSLIFHNDKIKAKGFNDENNQKALNFLSEKTGGMINCDCPIETIEDKTKLLELIITKVIYKINQDEIFTKCKEILAQFSYKIESVNDLLTIESFHLFMHVLVHKTRLIENNYGINDYKKQLKYLFPQDEKFPRIIGFPAFNDHYKFLVLVQIHLILRYYRRTFDNPIMSFLKFKYPSFFGNCYDLTIDEFFNDQYHFPLLVSIILNNEKMIIPPNSNYEDNNRISLQFISKSRPGMIDPNQSLKTTRDKFKILKFLISKVLFNVDKNMIFLKSKEILEKHNIIINNINDLLTKESFLSLINFHSNNLFSSAFKSYYRKNEDFDQTIYEKSKTEKIFIDSSFFNEQYSFLIFIQLEFFLTPNQSSIITLHQSPNNASNQSPKMASYNNSTWASNQFSKMASYNNSTWASNQFTKMASYNNPTWASNQNPINDSNQNPIMAFFKHYFPNLELNPYITIDSFFNSQYYFPLLISFICNNKQSILLSDSNVKGKLNKYKNNKSALHFLSRKSKGIISIDQPIKTTQKRLETLKIIITKIMYNINQDEIFCKCQSLFKKCNITLNDINELFTEKMFCSLLAILTFKEIPAKKYIRELFSIRSDFEERERINLFINKDYFKEPNQFLILVQIHVLFKDFGFLEVNPIMKFFRYYFKCSFMDYLDLTVESFYDDGYHFPLLVSLLFNNGNSILPYKYNNANQNDNNQIALHFLEEKTCGYISASHPLETTNDKIKLLEFIITKIIFSINKEQILNKCKEIFKNDTNVFLSKESFIELLLKLDKNINQNVSDDFKCFIRKTQFKHKLPLFINSSCFESQYQFLVLVQIQFLLKKYGLLHANPIMTFLNYHFIDKINPDSTNESFLDTDYHFMNVNYFNPDLTIDSFFDDSYHFPLLVSLIFYKGKSILLYKSNISNSNSVLLDNNKIALQILSEKTDGLINADTPIRTTEDRFDLIQTIITTLVYKIKPYDILNKCNSIFGTRKKKFKELKDLLTNESFLLILQVLHDKWEMENKPDQKESEDENSGNYWSKISDKKAEKKTGFDNEIRQFREKDKHLPLFIDESFFEDQYWFLIIIQISLILNYYDKKQEILLNHEKHSDAQPSNYIVSDNKKQNTNESLLYSSSNQYQANSAEMSDKKPKLQSSSFGKIPSQSSLDGHKLYMSKSVPDYDLESEKVNLNDDRNQIIEYQNKSKEALLRTINFLCSKIGLHFDDFYQTVQNDAIPKFVMFMLNIKEIKKVVLDSNKPKSIERKLAMSELQNIKAVIEFLKLKEFIFRTLILDFSKDEFVESSAILFYTNFLNVFFLRETKEKLFNKSISILNDRIKSNEFDKNKVLTKWNTYILLAYYVNYGKIHARKSDINQKEDELFKQANIPRLFDEFFLMQCSSQNKTPDVLFYQLQFIFNSLDEKHGINQMQQKTKPKYSKGEAFNKSSSPQIFNIAKNNLASIFKNRIKSYYLPIKSKIDDNDLNIENVIAADIFWNQTDSNYIFLNGILYNKENADNSSKQSEIEWMIEMAKNDKSPIEIKTEKQKLSNNFQIITQKAKTCKLLTYDEDEQKWKFDEKVFVNFCRENSINSNKIITPLILFLNSFEEDCISIASKLITNPNFLDSNQIHVYGFCDKNLPFFSNDEKIKINPIFLMLHVPESKQSLPDIKKIVFQIYSFLSYVSDIQVVVLNQKYYKCQIDAIESIHNMFSKDNQEAFSKNKSSLSEKLMNEMHEEENEEDIFQSIDKDDDDVNEENIFQSVDKEENNLEANFITSCPVDVSHKIFRRRSKIIVLANVSSFNHEEEYVDYLNQSFLFKNLLKQTTLKNIVKLNLIDTSDAFTYQFFLSTLHEFIIESNTSYDDVMKSFQFIKMADIPEAYIQIKSKKNWKEELERIITDRFTMYKSNQTNNSSPIMKEIKEELSMITSPFDSEFNHECNSVLFKLEIKDDSNRALISQELQISSDKNFDEMNMTDDIEFSIKDKVDLFKKTHIRNMQSEYYNIILYIAKSFTHSKEKNFDYVHDIEKLENHKEKDLFDFYYSRNIDLLDDQISKDLEMFSKAVVDVKKRYNDNSINQFDELIEGRANYEMRQKEKFKEQKVQTSAGGDLRDEIQQDF</sequence>
<feature type="compositionally biased region" description="Basic and acidic residues" evidence="1">
    <location>
        <begin position="3453"/>
        <end position="3462"/>
    </location>
</feature>
<organism evidence="2 3">
    <name type="scientific">Tritrichomonas musculus</name>
    <dbReference type="NCBI Taxonomy" id="1915356"/>
    <lineage>
        <taxon>Eukaryota</taxon>
        <taxon>Metamonada</taxon>
        <taxon>Parabasalia</taxon>
        <taxon>Tritrichomonadida</taxon>
        <taxon>Tritrichomonadidae</taxon>
        <taxon>Tritrichomonas</taxon>
    </lineage>
</organism>
<dbReference type="EMBL" id="JAPFFF010000041">
    <property type="protein sequence ID" value="KAK8841392.1"/>
    <property type="molecule type" value="Genomic_DNA"/>
</dbReference>
<feature type="region of interest" description="Disordered" evidence="1">
    <location>
        <begin position="2491"/>
        <end position="2510"/>
    </location>
</feature>
<dbReference type="Proteomes" id="UP001470230">
    <property type="component" value="Unassembled WGS sequence"/>
</dbReference>
<evidence type="ECO:0000313" key="3">
    <source>
        <dbReference type="Proteomes" id="UP001470230"/>
    </source>
</evidence>
<gene>
    <name evidence="2" type="ORF">M9Y10_027009</name>
</gene>
<feature type="region of interest" description="Disordered" evidence="1">
    <location>
        <begin position="1"/>
        <end position="42"/>
    </location>
</feature>
<feature type="region of interest" description="Disordered" evidence="1">
    <location>
        <begin position="3438"/>
        <end position="3462"/>
    </location>
</feature>
<protein>
    <recommendedName>
        <fullName evidence="4">HECT domain-containing protein</fullName>
    </recommendedName>
</protein>